<dbReference type="EMBL" id="BK032790">
    <property type="protein sequence ID" value="DAF60512.1"/>
    <property type="molecule type" value="Genomic_DNA"/>
</dbReference>
<name>A0A8S5TBK1_9CAUD</name>
<reference evidence="1" key="1">
    <citation type="journal article" date="2021" name="Proc. Natl. Acad. Sci. U.S.A.">
        <title>A Catalog of Tens of Thousands of Viruses from Human Metagenomes Reveals Hidden Associations with Chronic Diseases.</title>
        <authorList>
            <person name="Tisza M.J."/>
            <person name="Buck C.B."/>
        </authorList>
    </citation>
    <scope>NUCLEOTIDE SEQUENCE</scope>
    <source>
        <strain evidence="1">CtiX384</strain>
    </source>
</reference>
<dbReference type="Gene3D" id="3.90.176.10">
    <property type="entry name" value="Toxin ADP-ribosyltransferase, Chain A, domain 1"/>
    <property type="match status" value="1"/>
</dbReference>
<organism evidence="1">
    <name type="scientific">Myoviridae sp. ctiX384</name>
    <dbReference type="NCBI Taxonomy" id="2827702"/>
    <lineage>
        <taxon>Viruses</taxon>
        <taxon>Duplodnaviria</taxon>
        <taxon>Heunggongvirae</taxon>
        <taxon>Uroviricota</taxon>
        <taxon>Caudoviricetes</taxon>
    </lineage>
</organism>
<sequence length="905" mass="103396">MASSNTNDSKAATLARIQRTEVYAEGVRRAFAKTVNAILALNKTMPTLDEGEMYSFDAQKESMQKKVEALLRQLHSVVTTAIKRGIVLEWDKANDECDKLVQSCFGKEVLSSSTFTAWTNRNETAQQSFINRAEKGLNLSQRIWQNVLQLRDEMEVAITVAIGEGNSAASMSRKVRQYLNDPDLMFRRFRYKDENGEWQKKWKKRVKDEATGKYKWIDYDKDSYKVGAGVYKSSAKNAMRVTRTETNIAYRRADHERWSQMDFVLGQRVNLSRSHPKKDICDKLAGDYPKDFVFDGWHPQCFCYVTPITLPPEETAHLTKMMLNGEDWRAELKRLVRGREIKSYPDNFKEWVNDNADKIAASKARGTEPYFIKNNAKVIDKILNPDQTPSIDEIAAKRHEERTPEREKELRDYWAKKVADGDERRKKQAILDKAAERHAARTPEQIAEIQQRAAERQKKHALIKKTANNVLKVANNYAEVDFADLEKYINDGNLDAMQKQTKIVAQQIAGVKADEKFLSDLIPDVHTWHKQFTSEELHKVYDAVEAKLSQFASMSLEQQKKKLDFEVQYVADPSKYKAGAVKHSTWKVAQDAYQKELQSVIYKIDVNTAINDLQAVKTWSKAHPKSLKVANFLADAESAINAKEDIASIKSKVSLAIQEYQKRLAEQAKRDAKKLAKGIKETTFASLDVKVRDKLMNDFESGKQSVQQRYDKLFKDASSDWASLNDEEKILLTKYTQSYCYLNEPLRNMNYTGGRPQSEYNNDMPKITAALNKCKARENMIVRRGTGDYYIPELGKYLSSVDVGDVFIDGAFLSTACHKSKGFSQSYNMVIVVPKGACGIFAEPFTHFNMGSYDYQGNIWDGTHKCGIGGEFEWIAQRGNKFRVLSKKGNTIYLEIIGQLYAQPK</sequence>
<accession>A0A8S5TBK1</accession>
<evidence type="ECO:0000313" key="1">
    <source>
        <dbReference type="EMBL" id="DAF60512.1"/>
    </source>
</evidence>
<protein>
    <submittedName>
        <fullName evidence="1">ADP-ribosyltransferase exoenzyme</fullName>
    </submittedName>
</protein>
<proteinExistence type="predicted"/>
<dbReference type="SUPFAM" id="SSF56399">
    <property type="entry name" value="ADP-ribosylation"/>
    <property type="match status" value="1"/>
</dbReference>